<gene>
    <name evidence="3" type="ORF">DF3PB_1030006</name>
</gene>
<evidence type="ECO:0000313" key="3">
    <source>
        <dbReference type="EMBL" id="SUS03603.1"/>
    </source>
</evidence>
<evidence type="ECO:0000259" key="2">
    <source>
        <dbReference type="Pfam" id="PF20072"/>
    </source>
</evidence>
<dbReference type="AlphaFoldDB" id="A0A380T9W2"/>
<organism evidence="3">
    <name type="scientific">metagenome</name>
    <dbReference type="NCBI Taxonomy" id="256318"/>
    <lineage>
        <taxon>unclassified sequences</taxon>
        <taxon>metagenomes</taxon>
    </lineage>
</organism>
<name>A0A380T9W2_9ZZZZ</name>
<feature type="domain" description="DUF6468" evidence="2">
    <location>
        <begin position="32"/>
        <end position="101"/>
    </location>
</feature>
<proteinExistence type="predicted"/>
<accession>A0A380T9W2</accession>
<dbReference type="InterPro" id="IPR045531">
    <property type="entry name" value="DUF6468"/>
</dbReference>
<feature type="region of interest" description="Disordered" evidence="1">
    <location>
        <begin position="98"/>
        <end position="123"/>
    </location>
</feature>
<evidence type="ECO:0000256" key="1">
    <source>
        <dbReference type="SAM" id="MobiDB-lite"/>
    </source>
</evidence>
<dbReference type="EMBL" id="UIDG01000006">
    <property type="protein sequence ID" value="SUS03603.1"/>
    <property type="molecule type" value="Genomic_DNA"/>
</dbReference>
<feature type="region of interest" description="Disordered" evidence="1">
    <location>
        <begin position="139"/>
        <end position="176"/>
    </location>
</feature>
<reference evidence="3" key="1">
    <citation type="submission" date="2018-07" db="EMBL/GenBank/DDBJ databases">
        <authorList>
            <person name="Quirk P.G."/>
            <person name="Krulwich T.A."/>
        </authorList>
    </citation>
    <scope>NUCLEOTIDE SEQUENCE</scope>
</reference>
<feature type="compositionally biased region" description="Low complexity" evidence="1">
    <location>
        <begin position="109"/>
        <end position="123"/>
    </location>
</feature>
<sequence length="196" mass="20497">MTWTLALDVVLALLMSGTIGMAAVLNRRLCEMREHRQQLELLASTFRDATGRAEEGISTLKISSENLQEQLAKANSLTDDLRYLIERGDNTADRLEAGVRGRASAEPKPMAGARPAAASAAAPPSPAAALNTAAAMLAAAAAEGTRVRPQAAEGGTASSRKARVSKPAAPAARDARIRSEAEKNLLAALGMQGLNR</sequence>
<protein>
    <recommendedName>
        <fullName evidence="2">DUF6468 domain-containing protein</fullName>
    </recommendedName>
</protein>
<dbReference type="Pfam" id="PF20072">
    <property type="entry name" value="DUF6468"/>
    <property type="match status" value="1"/>
</dbReference>